<evidence type="ECO:0000313" key="5">
    <source>
        <dbReference type="Proteomes" id="UP000284375"/>
    </source>
</evidence>
<gene>
    <name evidence="4" type="ORF">VSDG_10205</name>
</gene>
<protein>
    <recommendedName>
        <fullName evidence="3">L-tryptophan decarboxylase PsiD-like domain-containing protein</fullName>
    </recommendedName>
</protein>
<evidence type="ECO:0000256" key="1">
    <source>
        <dbReference type="ARBA" id="ARBA00022793"/>
    </source>
</evidence>
<proteinExistence type="predicted"/>
<dbReference type="Pfam" id="PF12588">
    <property type="entry name" value="PSDC"/>
    <property type="match status" value="1"/>
</dbReference>
<dbReference type="GO" id="GO:0005739">
    <property type="term" value="C:mitochondrion"/>
    <property type="evidence" value="ECO:0007669"/>
    <property type="project" value="TreeGrafter"/>
</dbReference>
<dbReference type="STRING" id="252740.A0A423V7K4"/>
<dbReference type="AlphaFoldDB" id="A0A423V7K4"/>
<keyword evidence="2" id="KW-0456">Lyase</keyword>
<dbReference type="InterPro" id="IPR003817">
    <property type="entry name" value="PS_Dcarbxylase"/>
</dbReference>
<sequence>MSGTEKALQSQNPGHWLPRDRRIVAQWVAQKAKEAGELPDDMLFEGGTPLDPSLAKFQETVDKSRYLHKLANDMFTEVSNRYSKDPVGKCAIKSFSHFITVLGYIMQSGPQFYDKAEPKTAMGLIGFPINALLDWPMGTFSGYEFFLQPEVNAALKEVLNSWGKFLVNPGSKASLDGWLSETGQKLIAAKGNGGKTTHTFQELFICPDPSDKHLGFDSWDAFFVREFRDGVRPIEAPDDGIPDPQFPDSTLVITNACESAPLQVKKDVRLFDAFYIKEQPYSLGTMLNCNERTSQFVGGTVYQAFLSALSYHRWHAPVSGKVVAIEYVPGTYYSENWFEGVAGVRCPDKPDPAAPNYSQPYISAVATRGIIYIEAQNPNIGLMAIVFIGMAEVSSCEFTVKVGQDVTKGQQLGMFHFGGSSHCMVFRPGVDIKFLNPPPWDPDNEKNFTVRSALAVVI</sequence>
<dbReference type="PANTHER" id="PTHR10067:SF9">
    <property type="entry name" value="PHOSPHATIDYLSERINE DECARBOXYLASE FAMILY PROTEIN (AFU_ORTHOLOGUE AFUA_7G01730)"/>
    <property type="match status" value="1"/>
</dbReference>
<dbReference type="PANTHER" id="PTHR10067">
    <property type="entry name" value="PHOSPHATIDYLSERINE DECARBOXYLASE"/>
    <property type="match status" value="1"/>
</dbReference>
<dbReference type="OrthoDB" id="5973539at2759"/>
<evidence type="ECO:0000259" key="3">
    <source>
        <dbReference type="Pfam" id="PF12588"/>
    </source>
</evidence>
<dbReference type="InterPro" id="IPR022237">
    <property type="entry name" value="PsiD-like"/>
</dbReference>
<keyword evidence="1" id="KW-0210">Decarboxylase</keyword>
<keyword evidence="5" id="KW-1185">Reference proteome</keyword>
<dbReference type="GO" id="GO:0004609">
    <property type="term" value="F:phosphatidylserine decarboxylase activity"/>
    <property type="evidence" value="ECO:0007669"/>
    <property type="project" value="InterPro"/>
</dbReference>
<dbReference type="Proteomes" id="UP000284375">
    <property type="component" value="Unassembled WGS sequence"/>
</dbReference>
<organism evidence="4 5">
    <name type="scientific">Cytospora chrysosperma</name>
    <name type="common">Cytospora canker fungus</name>
    <name type="synonym">Sphaeria chrysosperma</name>
    <dbReference type="NCBI Taxonomy" id="252740"/>
    <lineage>
        <taxon>Eukaryota</taxon>
        <taxon>Fungi</taxon>
        <taxon>Dikarya</taxon>
        <taxon>Ascomycota</taxon>
        <taxon>Pezizomycotina</taxon>
        <taxon>Sordariomycetes</taxon>
        <taxon>Sordariomycetidae</taxon>
        <taxon>Diaporthales</taxon>
        <taxon>Cytosporaceae</taxon>
        <taxon>Cytospora</taxon>
    </lineage>
</organism>
<accession>A0A423V7K4</accession>
<reference evidence="4 5" key="1">
    <citation type="submission" date="2015-09" db="EMBL/GenBank/DDBJ databases">
        <title>Host preference determinants of Valsa canker pathogens revealed by comparative genomics.</title>
        <authorList>
            <person name="Yin Z."/>
            <person name="Huang L."/>
        </authorList>
    </citation>
    <scope>NUCLEOTIDE SEQUENCE [LARGE SCALE GENOMIC DNA]</scope>
    <source>
        <strain evidence="4 5">YSFL</strain>
    </source>
</reference>
<name>A0A423V7K4_CYTCH</name>
<evidence type="ECO:0000313" key="4">
    <source>
        <dbReference type="EMBL" id="ROV86775.1"/>
    </source>
</evidence>
<dbReference type="GO" id="GO:0006646">
    <property type="term" value="P:phosphatidylethanolamine biosynthetic process"/>
    <property type="evidence" value="ECO:0007669"/>
    <property type="project" value="TreeGrafter"/>
</dbReference>
<dbReference type="EMBL" id="LJZO01000114">
    <property type="protein sequence ID" value="ROV86775.1"/>
    <property type="molecule type" value="Genomic_DNA"/>
</dbReference>
<dbReference type="Pfam" id="PF02666">
    <property type="entry name" value="PS_Dcarbxylase"/>
    <property type="match status" value="1"/>
</dbReference>
<feature type="domain" description="L-tryptophan decarboxylase PsiD-like" evidence="3">
    <location>
        <begin position="52"/>
        <end position="185"/>
    </location>
</feature>
<evidence type="ECO:0000256" key="2">
    <source>
        <dbReference type="ARBA" id="ARBA00023239"/>
    </source>
</evidence>
<comment type="caution">
    <text evidence="4">The sequence shown here is derived from an EMBL/GenBank/DDBJ whole genome shotgun (WGS) entry which is preliminary data.</text>
</comment>